<feature type="transmembrane region" description="Helical" evidence="5">
    <location>
        <begin position="6"/>
        <end position="22"/>
    </location>
</feature>
<evidence type="ECO:0000259" key="6">
    <source>
        <dbReference type="Pfam" id="PF13886"/>
    </source>
</evidence>
<keyword evidence="8" id="KW-1185">Reference proteome</keyword>
<sequence length="206" mass="22492">MLEMIVYLIFSIVFGAVACFWGRKFYFPIMMLGAFVLSVMFCLGQFGFNWKGAILGVASGVILALLARFVYKAGLFILGAFGGVMLGMFIINLLPKSMGDIKWVVTAICALVLGICAVKWCDVFIMLGTSFQGAASVASSGCFLLLNIGQLKQFVYADGMFSTLAHLQDYLEHDLMAQNPALLISALFILTVLGFLFQLSQAQKED</sequence>
<organism evidence="7 8">
    <name type="scientific">Hydrogenoanaerobacterium saccharovorans</name>
    <dbReference type="NCBI Taxonomy" id="474960"/>
    <lineage>
        <taxon>Bacteria</taxon>
        <taxon>Bacillati</taxon>
        <taxon>Bacillota</taxon>
        <taxon>Clostridia</taxon>
        <taxon>Eubacteriales</taxon>
        <taxon>Oscillospiraceae</taxon>
        <taxon>Hydrogenoanaerobacterium</taxon>
    </lineage>
</organism>
<protein>
    <recommendedName>
        <fullName evidence="6">TM7S3/TM198-like domain-containing protein</fullName>
    </recommendedName>
</protein>
<feature type="transmembrane region" description="Helical" evidence="5">
    <location>
        <begin position="54"/>
        <end position="71"/>
    </location>
</feature>
<gene>
    <name evidence="7" type="ORF">SAMN05216180_2838</name>
</gene>
<feature type="transmembrane region" description="Helical" evidence="5">
    <location>
        <begin position="29"/>
        <end position="48"/>
    </location>
</feature>
<keyword evidence="4 5" id="KW-0472">Membrane</keyword>
<dbReference type="InterPro" id="IPR025256">
    <property type="entry name" value="TM7S3/TM198-like_dom"/>
</dbReference>
<keyword evidence="2 5" id="KW-0812">Transmembrane</keyword>
<evidence type="ECO:0000256" key="4">
    <source>
        <dbReference type="ARBA" id="ARBA00023136"/>
    </source>
</evidence>
<feature type="transmembrane region" description="Helical" evidence="5">
    <location>
        <begin position="175"/>
        <end position="197"/>
    </location>
</feature>
<feature type="domain" description="TM7S3/TM198-like" evidence="6">
    <location>
        <begin position="10"/>
        <end position="199"/>
    </location>
</feature>
<dbReference type="Pfam" id="PF13886">
    <property type="entry name" value="TM7S3_TM198"/>
    <property type="match status" value="1"/>
</dbReference>
<proteinExistence type="predicted"/>
<evidence type="ECO:0000256" key="1">
    <source>
        <dbReference type="ARBA" id="ARBA00004141"/>
    </source>
</evidence>
<dbReference type="EMBL" id="FOCG01000004">
    <property type="protein sequence ID" value="SEN13140.1"/>
    <property type="molecule type" value="Genomic_DNA"/>
</dbReference>
<accession>A0A1H8E119</accession>
<dbReference type="AlphaFoldDB" id="A0A1H8E119"/>
<keyword evidence="3 5" id="KW-1133">Transmembrane helix</keyword>
<feature type="transmembrane region" description="Helical" evidence="5">
    <location>
        <begin position="133"/>
        <end position="155"/>
    </location>
</feature>
<evidence type="ECO:0000256" key="5">
    <source>
        <dbReference type="SAM" id="Phobius"/>
    </source>
</evidence>
<evidence type="ECO:0000313" key="8">
    <source>
        <dbReference type="Proteomes" id="UP000199158"/>
    </source>
</evidence>
<dbReference type="GO" id="GO:0016020">
    <property type="term" value="C:membrane"/>
    <property type="evidence" value="ECO:0007669"/>
    <property type="project" value="UniProtKB-SubCell"/>
</dbReference>
<dbReference type="Proteomes" id="UP000199158">
    <property type="component" value="Unassembled WGS sequence"/>
</dbReference>
<dbReference type="STRING" id="474960.SAMN05216180_2838"/>
<feature type="transmembrane region" description="Helical" evidence="5">
    <location>
        <begin position="101"/>
        <end position="121"/>
    </location>
</feature>
<evidence type="ECO:0000256" key="2">
    <source>
        <dbReference type="ARBA" id="ARBA00022692"/>
    </source>
</evidence>
<evidence type="ECO:0000256" key="3">
    <source>
        <dbReference type="ARBA" id="ARBA00022989"/>
    </source>
</evidence>
<dbReference type="OrthoDB" id="3191721at2"/>
<comment type="subcellular location">
    <subcellularLocation>
        <location evidence="1">Membrane</location>
        <topology evidence="1">Multi-pass membrane protein</topology>
    </subcellularLocation>
</comment>
<name>A0A1H8E119_9FIRM</name>
<reference evidence="7 8" key="1">
    <citation type="submission" date="2016-10" db="EMBL/GenBank/DDBJ databases">
        <authorList>
            <person name="de Groot N.N."/>
        </authorList>
    </citation>
    <scope>NUCLEOTIDE SEQUENCE [LARGE SCALE GENOMIC DNA]</scope>
    <source>
        <strain evidence="7 8">CGMCC 1.5070</strain>
    </source>
</reference>
<feature type="transmembrane region" description="Helical" evidence="5">
    <location>
        <begin position="76"/>
        <end position="95"/>
    </location>
</feature>
<evidence type="ECO:0000313" key="7">
    <source>
        <dbReference type="EMBL" id="SEN13140.1"/>
    </source>
</evidence>